<sequence length="563" mass="60551">MAMLDLVIRNGLICDGSGAPAYRGDVGVRDGRIVAVGEVSGEARETVDAGGRVIAPGFIDPHTHYDAQLVWDGLAQPSLEHGVTTVMPGNCSLSLAPLRAEHRDLLGATFRKIEEMPKNAFDAGLTWTWESFADYLAAIRSGLGVNVAPLVGHSLVRLWVMGLDARERAATDAEIAEMQRLLAECLDAGAVGMSGSWVDIDHELRPVPARLAEPKELDALCATLGEKGGILQIVPEFWDADLLCARIDLLADLSRKHNIATTFSPLFDSNAAPELVGIALDRVRLQTAHGARVVPQMQTRPIDLSFDLGAPMSTFATLPGWWAMTLLPHTEKLAQLRDPERRAALAAEMDHFMMPIGLQIDFADSYVKRMGTPDAALIGRRVGDIAAERGCHIAEAIIDIALADDLATSFGLDAIGHNDDAKIATMLADPLIGIGAGDGGAHVTNFATYGDTGYLFSRYVRGFDAMPLETAVRKLTHDVAQLWGLRQRGLLRPGYAADVVVFDAETIDRGPEIPVEDLPADGFRYIRRASGIDRVFVNGALAYSQDAGYAPPRAGVIAERIAA</sequence>
<evidence type="ECO:0000259" key="1">
    <source>
        <dbReference type="Pfam" id="PF07969"/>
    </source>
</evidence>
<dbReference type="GO" id="GO:0005829">
    <property type="term" value="C:cytosol"/>
    <property type="evidence" value="ECO:0007669"/>
    <property type="project" value="TreeGrafter"/>
</dbReference>
<dbReference type="SUPFAM" id="SSF51556">
    <property type="entry name" value="Metallo-dependent hydrolases"/>
    <property type="match status" value="1"/>
</dbReference>
<dbReference type="SUPFAM" id="SSF51338">
    <property type="entry name" value="Composite domain of metallo-dependent hydrolases"/>
    <property type="match status" value="1"/>
</dbReference>
<evidence type="ECO:0000313" key="2">
    <source>
        <dbReference type="EMBL" id="MCW6534193.1"/>
    </source>
</evidence>
<dbReference type="GO" id="GO:0016812">
    <property type="term" value="F:hydrolase activity, acting on carbon-nitrogen (but not peptide) bonds, in cyclic amides"/>
    <property type="evidence" value="ECO:0007669"/>
    <property type="project" value="TreeGrafter"/>
</dbReference>
<dbReference type="Gene3D" id="2.30.40.10">
    <property type="entry name" value="Urease, subunit C, domain 1"/>
    <property type="match status" value="1"/>
</dbReference>
<dbReference type="PANTHER" id="PTHR11647:SF1">
    <property type="entry name" value="COLLAPSIN RESPONSE MEDIATOR PROTEIN"/>
    <property type="match status" value="1"/>
</dbReference>
<comment type="caution">
    <text evidence="2">The sequence shown here is derived from an EMBL/GenBank/DDBJ whole genome shotgun (WGS) entry which is preliminary data.</text>
</comment>
<feature type="domain" description="Amidohydrolase 3" evidence="1">
    <location>
        <begin position="45"/>
        <end position="512"/>
    </location>
</feature>
<dbReference type="InterPro" id="IPR013108">
    <property type="entry name" value="Amidohydro_3"/>
</dbReference>
<dbReference type="Gene3D" id="3.20.20.140">
    <property type="entry name" value="Metal-dependent hydrolases"/>
    <property type="match status" value="2"/>
</dbReference>
<dbReference type="Pfam" id="PF07969">
    <property type="entry name" value="Amidohydro_3"/>
    <property type="match status" value="1"/>
</dbReference>
<organism evidence="2 3">
    <name type="scientific">Sphingomonas lycopersici</name>
    <dbReference type="NCBI Taxonomy" id="2951807"/>
    <lineage>
        <taxon>Bacteria</taxon>
        <taxon>Pseudomonadati</taxon>
        <taxon>Pseudomonadota</taxon>
        <taxon>Alphaproteobacteria</taxon>
        <taxon>Sphingomonadales</taxon>
        <taxon>Sphingomonadaceae</taxon>
        <taxon>Sphingomonas</taxon>
    </lineage>
</organism>
<dbReference type="EMBL" id="JANFAV010000002">
    <property type="protein sequence ID" value="MCW6534193.1"/>
    <property type="molecule type" value="Genomic_DNA"/>
</dbReference>
<name>A0AA41ZED8_9SPHN</name>
<dbReference type="InterPro" id="IPR032466">
    <property type="entry name" value="Metal_Hydrolase"/>
</dbReference>
<reference evidence="2" key="1">
    <citation type="submission" date="2022-06" db="EMBL/GenBank/DDBJ databases">
        <title>Sphingomonas sp. nov. isolated from rhizosphere soil of tomato.</title>
        <authorList>
            <person name="Dong H."/>
            <person name="Gao R."/>
        </authorList>
    </citation>
    <scope>NUCLEOTIDE SEQUENCE</scope>
    <source>
        <strain evidence="2">MMSM24</strain>
    </source>
</reference>
<dbReference type="PANTHER" id="PTHR11647">
    <property type="entry name" value="HYDRANTOINASE/DIHYDROPYRIMIDINASE FAMILY MEMBER"/>
    <property type="match status" value="1"/>
</dbReference>
<dbReference type="AlphaFoldDB" id="A0AA41ZED8"/>
<gene>
    <name evidence="2" type="ORF">NEE01_05270</name>
</gene>
<keyword evidence="3" id="KW-1185">Reference proteome</keyword>
<proteinExistence type="predicted"/>
<dbReference type="InterPro" id="IPR011059">
    <property type="entry name" value="Metal-dep_hydrolase_composite"/>
</dbReference>
<protein>
    <submittedName>
        <fullName evidence="2">Amidohydrolase family protein</fullName>
    </submittedName>
</protein>
<dbReference type="InterPro" id="IPR050378">
    <property type="entry name" value="Metallo-dep_Hydrolases_sf"/>
</dbReference>
<dbReference type="Proteomes" id="UP001165565">
    <property type="component" value="Unassembled WGS sequence"/>
</dbReference>
<accession>A0AA41ZED8</accession>
<evidence type="ECO:0000313" key="3">
    <source>
        <dbReference type="Proteomes" id="UP001165565"/>
    </source>
</evidence>